<dbReference type="Proteomes" id="UP000649617">
    <property type="component" value="Unassembled WGS sequence"/>
</dbReference>
<organism evidence="2 3">
    <name type="scientific">Symbiodinium pilosum</name>
    <name type="common">Dinoflagellate</name>
    <dbReference type="NCBI Taxonomy" id="2952"/>
    <lineage>
        <taxon>Eukaryota</taxon>
        <taxon>Sar</taxon>
        <taxon>Alveolata</taxon>
        <taxon>Dinophyceae</taxon>
        <taxon>Suessiales</taxon>
        <taxon>Symbiodiniaceae</taxon>
        <taxon>Symbiodinium</taxon>
    </lineage>
</organism>
<feature type="transmembrane region" description="Helical" evidence="1">
    <location>
        <begin position="110"/>
        <end position="131"/>
    </location>
</feature>
<proteinExistence type="predicted"/>
<comment type="caution">
    <text evidence="2">The sequence shown here is derived from an EMBL/GenBank/DDBJ whole genome shotgun (WGS) entry which is preliminary data.</text>
</comment>
<feature type="non-terminal residue" evidence="2">
    <location>
        <position position="179"/>
    </location>
</feature>
<name>A0A812Y216_SYMPI</name>
<dbReference type="EMBL" id="CAJNIZ010046816">
    <property type="protein sequence ID" value="CAE7757253.1"/>
    <property type="molecule type" value="Genomic_DNA"/>
</dbReference>
<reference evidence="2" key="1">
    <citation type="submission" date="2021-02" db="EMBL/GenBank/DDBJ databases">
        <authorList>
            <person name="Dougan E. K."/>
            <person name="Rhodes N."/>
            <person name="Thang M."/>
            <person name="Chan C."/>
        </authorList>
    </citation>
    <scope>NUCLEOTIDE SEQUENCE</scope>
</reference>
<keyword evidence="1" id="KW-0472">Membrane</keyword>
<keyword evidence="1" id="KW-0812">Transmembrane</keyword>
<keyword evidence="3" id="KW-1185">Reference proteome</keyword>
<feature type="transmembrane region" description="Helical" evidence="1">
    <location>
        <begin position="143"/>
        <end position="165"/>
    </location>
</feature>
<protein>
    <submittedName>
        <fullName evidence="2">Uncharacterized protein</fullName>
    </submittedName>
</protein>
<dbReference type="AlphaFoldDB" id="A0A812Y216"/>
<accession>A0A812Y216</accession>
<sequence length="179" mass="20225">VSRVLRAVFADPGKRLLQMHGVIPNLTFGLYYILFFKFVLSSAVLARTAQAHIEALTGKVCTIFKKEQKELKRGQKDRIDVNQMKMAHLYVVRLATQILPCLRSTSGPTLALAVCHWAYGFSHMCTWLILAEEDKMIREASCVLFEMFAIHLPMGLLCLLPFAAVSDSCDHLQERLNTL</sequence>
<evidence type="ECO:0000313" key="3">
    <source>
        <dbReference type="Proteomes" id="UP000649617"/>
    </source>
</evidence>
<evidence type="ECO:0000256" key="1">
    <source>
        <dbReference type="SAM" id="Phobius"/>
    </source>
</evidence>
<gene>
    <name evidence="2" type="ORF">SPIL2461_LOCUS22033</name>
</gene>
<feature type="non-terminal residue" evidence="2">
    <location>
        <position position="1"/>
    </location>
</feature>
<evidence type="ECO:0000313" key="2">
    <source>
        <dbReference type="EMBL" id="CAE7757253.1"/>
    </source>
</evidence>
<keyword evidence="1" id="KW-1133">Transmembrane helix</keyword>
<feature type="transmembrane region" description="Helical" evidence="1">
    <location>
        <begin position="21"/>
        <end position="40"/>
    </location>
</feature>